<feature type="transmembrane region" description="Helical" evidence="1">
    <location>
        <begin position="57"/>
        <end position="78"/>
    </location>
</feature>
<evidence type="ECO:0000313" key="2">
    <source>
        <dbReference type="EMBL" id="HGM58384.1"/>
    </source>
</evidence>
<dbReference type="EMBL" id="DTBJ01000016">
    <property type="protein sequence ID" value="HGM58384.1"/>
    <property type="molecule type" value="Genomic_DNA"/>
</dbReference>
<keyword evidence="1" id="KW-1133">Transmembrane helix</keyword>
<organism evidence="2">
    <name type="scientific">Staphylothermus marinus</name>
    <dbReference type="NCBI Taxonomy" id="2280"/>
    <lineage>
        <taxon>Archaea</taxon>
        <taxon>Thermoproteota</taxon>
        <taxon>Thermoprotei</taxon>
        <taxon>Desulfurococcales</taxon>
        <taxon>Desulfurococcaceae</taxon>
        <taxon>Staphylothermus</taxon>
    </lineage>
</organism>
<gene>
    <name evidence="2" type="ORF">ENU14_02200</name>
</gene>
<feature type="transmembrane region" description="Helical" evidence="1">
    <location>
        <begin position="84"/>
        <end position="103"/>
    </location>
</feature>
<reference evidence="2" key="1">
    <citation type="journal article" date="2020" name="mSystems">
        <title>Genome- and Community-Level Interaction Insights into Carbon Utilization and Element Cycling Functions of Hydrothermarchaeota in Hydrothermal Sediment.</title>
        <authorList>
            <person name="Zhou Z."/>
            <person name="Liu Y."/>
            <person name="Xu W."/>
            <person name="Pan J."/>
            <person name="Luo Z.H."/>
            <person name="Li M."/>
        </authorList>
    </citation>
    <scope>NUCLEOTIDE SEQUENCE [LARGE SCALE GENOMIC DNA]</scope>
    <source>
        <strain evidence="2">SpSt-642</strain>
    </source>
</reference>
<keyword evidence="1" id="KW-0472">Membrane</keyword>
<sequence length="266" mass="31132">MIESNQTDQNISVEEYIRNLQPLFIAIVFIIFIRFIINYIISSLVERGKITYVTKTVFMRIIDLVLLLTSISIVLHTFFAPYQLFIALFVIVIVLTILFYYELREFIAYVNLQLMRRVSGRLFEIHLPNQNKPVCGKIVTVNPLETVVEDLYGRRIHISNYLLVNSIFKDYVYSIVLKITLRGSDLNFLTSFEEIIKQIKEVKVNVFRIEERKISIEEISSDKCVFKIVATPIVTPIRTSDLMELIKQLTNKFMKYNPVIEIVESM</sequence>
<accession>A0A7C4HD80</accession>
<comment type="caution">
    <text evidence="2">The sequence shown here is derived from an EMBL/GenBank/DDBJ whole genome shotgun (WGS) entry which is preliminary data.</text>
</comment>
<name>A0A7C4HD80_STAMA</name>
<keyword evidence="1" id="KW-0812">Transmembrane</keyword>
<evidence type="ECO:0000256" key="1">
    <source>
        <dbReference type="SAM" id="Phobius"/>
    </source>
</evidence>
<feature type="transmembrane region" description="Helical" evidence="1">
    <location>
        <begin position="23"/>
        <end position="45"/>
    </location>
</feature>
<protein>
    <submittedName>
        <fullName evidence="2">Uncharacterized protein</fullName>
    </submittedName>
</protein>
<proteinExistence type="predicted"/>
<dbReference type="AlphaFoldDB" id="A0A7C4HD80"/>